<dbReference type="AlphaFoldDB" id="A0A7X4GIK4"/>
<evidence type="ECO:0000256" key="5">
    <source>
        <dbReference type="ARBA" id="ARBA00023049"/>
    </source>
</evidence>
<keyword evidence="3" id="KW-0378">Hydrolase</keyword>
<keyword evidence="1" id="KW-0645">Protease</keyword>
<dbReference type="PROSITE" id="PS50249">
    <property type="entry name" value="MPN"/>
    <property type="match status" value="1"/>
</dbReference>
<evidence type="ECO:0000313" key="7">
    <source>
        <dbReference type="EMBL" id="MYL98219.1"/>
    </source>
</evidence>
<accession>A0A7X4GIK4</accession>
<gene>
    <name evidence="7" type="ORF">GR702_10610</name>
</gene>
<dbReference type="Gene3D" id="3.40.140.10">
    <property type="entry name" value="Cytidine Deaminase, domain 2"/>
    <property type="match status" value="1"/>
</dbReference>
<dbReference type="InterPro" id="IPR020891">
    <property type="entry name" value="UPF0758_CS"/>
</dbReference>
<feature type="domain" description="MPN" evidence="6">
    <location>
        <begin position="47"/>
        <end position="169"/>
    </location>
</feature>
<protein>
    <submittedName>
        <fullName evidence="7">DNA repair protein RadC</fullName>
    </submittedName>
</protein>
<dbReference type="InterPro" id="IPR037518">
    <property type="entry name" value="MPN"/>
</dbReference>
<keyword evidence="5" id="KW-0482">Metalloprotease</keyword>
<keyword evidence="4" id="KW-0862">Zinc</keyword>
<dbReference type="GO" id="GO:0006508">
    <property type="term" value="P:proteolysis"/>
    <property type="evidence" value="ECO:0007669"/>
    <property type="project" value="UniProtKB-KW"/>
</dbReference>
<dbReference type="InterPro" id="IPR001405">
    <property type="entry name" value="UPF0758"/>
</dbReference>
<reference evidence="7 8" key="1">
    <citation type="submission" date="2019-12" db="EMBL/GenBank/DDBJ databases">
        <authorList>
            <person name="Feng G."/>
            <person name="Zhu H."/>
        </authorList>
    </citation>
    <scope>NUCLEOTIDE SEQUENCE [LARGE SCALE GENOMIC DNA]</scope>
    <source>
        <strain evidence="7 8">FGD1</strain>
    </source>
</reference>
<dbReference type="InterPro" id="IPR025657">
    <property type="entry name" value="RadC_JAB"/>
</dbReference>
<dbReference type="Pfam" id="PF04002">
    <property type="entry name" value="RadC"/>
    <property type="match status" value="1"/>
</dbReference>
<proteinExistence type="predicted"/>
<organism evidence="7 8">
    <name type="scientific">Novosphingobium silvae</name>
    <dbReference type="NCBI Taxonomy" id="2692619"/>
    <lineage>
        <taxon>Bacteria</taxon>
        <taxon>Pseudomonadati</taxon>
        <taxon>Pseudomonadota</taxon>
        <taxon>Alphaproteobacteria</taxon>
        <taxon>Sphingomonadales</taxon>
        <taxon>Sphingomonadaceae</taxon>
        <taxon>Novosphingobium</taxon>
    </lineage>
</organism>
<name>A0A7X4GIK4_9SPHN</name>
<evidence type="ECO:0000256" key="2">
    <source>
        <dbReference type="ARBA" id="ARBA00022723"/>
    </source>
</evidence>
<comment type="caution">
    <text evidence="7">The sequence shown here is derived from an EMBL/GenBank/DDBJ whole genome shotgun (WGS) entry which is preliminary data.</text>
</comment>
<evidence type="ECO:0000256" key="4">
    <source>
        <dbReference type="ARBA" id="ARBA00022833"/>
    </source>
</evidence>
<dbReference type="GO" id="GO:0008237">
    <property type="term" value="F:metallopeptidase activity"/>
    <property type="evidence" value="ECO:0007669"/>
    <property type="project" value="UniProtKB-KW"/>
</dbReference>
<dbReference type="EMBL" id="WVTD01000006">
    <property type="protein sequence ID" value="MYL98219.1"/>
    <property type="molecule type" value="Genomic_DNA"/>
</dbReference>
<keyword evidence="2" id="KW-0479">Metal-binding</keyword>
<dbReference type="Proteomes" id="UP000465810">
    <property type="component" value="Unassembled WGS sequence"/>
</dbReference>
<keyword evidence="8" id="KW-1185">Reference proteome</keyword>
<evidence type="ECO:0000256" key="1">
    <source>
        <dbReference type="ARBA" id="ARBA00022670"/>
    </source>
</evidence>
<dbReference type="PANTHER" id="PTHR30471:SF3">
    <property type="entry name" value="UPF0758 PROTEIN YEES-RELATED"/>
    <property type="match status" value="1"/>
</dbReference>
<sequence length="169" mass="18300">MYSASVEALCDATGAGPRAGSKVAAAIVGARRLAEAATREVLLGQATDTNTLAFRQYLVSRLGSRREECVMLLFFTGERLYIAEDLYVGGKRAEIRIPLRRTVRRAFDLDARRIVVAHNHPSGVPQPSASDIAATTRLCAVLEALEITLDDHCVVSGNSVVSMRAMRLV</sequence>
<evidence type="ECO:0000313" key="8">
    <source>
        <dbReference type="Proteomes" id="UP000465810"/>
    </source>
</evidence>
<dbReference type="GO" id="GO:0046872">
    <property type="term" value="F:metal ion binding"/>
    <property type="evidence" value="ECO:0007669"/>
    <property type="project" value="UniProtKB-KW"/>
</dbReference>
<dbReference type="PANTHER" id="PTHR30471">
    <property type="entry name" value="DNA REPAIR PROTEIN RADC"/>
    <property type="match status" value="1"/>
</dbReference>
<dbReference type="SUPFAM" id="SSF102712">
    <property type="entry name" value="JAB1/MPN domain"/>
    <property type="match status" value="1"/>
</dbReference>
<evidence type="ECO:0000256" key="3">
    <source>
        <dbReference type="ARBA" id="ARBA00022801"/>
    </source>
</evidence>
<evidence type="ECO:0000259" key="6">
    <source>
        <dbReference type="PROSITE" id="PS50249"/>
    </source>
</evidence>
<dbReference type="PROSITE" id="PS01302">
    <property type="entry name" value="UPF0758"/>
    <property type="match status" value="1"/>
</dbReference>